<feature type="compositionally biased region" description="Polar residues" evidence="1">
    <location>
        <begin position="55"/>
        <end position="65"/>
    </location>
</feature>
<evidence type="ECO:0000313" key="3">
    <source>
        <dbReference type="EMBL" id="AWH85161.1"/>
    </source>
</evidence>
<gene>
    <name evidence="3" type="ORF">HYN59_08510</name>
</gene>
<organism evidence="3 4">
    <name type="scientific">Flavobacterium album</name>
    <dbReference type="NCBI Taxonomy" id="2175091"/>
    <lineage>
        <taxon>Bacteria</taxon>
        <taxon>Pseudomonadati</taxon>
        <taxon>Bacteroidota</taxon>
        <taxon>Flavobacteriia</taxon>
        <taxon>Flavobacteriales</taxon>
        <taxon>Flavobacteriaceae</taxon>
        <taxon>Flavobacterium</taxon>
    </lineage>
</organism>
<feature type="compositionally biased region" description="Low complexity" evidence="1">
    <location>
        <begin position="24"/>
        <end position="42"/>
    </location>
</feature>
<dbReference type="AlphaFoldDB" id="A0A2S1QY37"/>
<name>A0A2S1QY37_9FLAO</name>
<dbReference type="Proteomes" id="UP000244929">
    <property type="component" value="Chromosome"/>
</dbReference>
<evidence type="ECO:0000256" key="2">
    <source>
        <dbReference type="SAM" id="SignalP"/>
    </source>
</evidence>
<reference evidence="3 4" key="1">
    <citation type="submission" date="2018-04" db="EMBL/GenBank/DDBJ databases">
        <title>Genome sequencing of Flavobacterium sp. HYN0059.</title>
        <authorList>
            <person name="Yi H."/>
            <person name="Baek C."/>
        </authorList>
    </citation>
    <scope>NUCLEOTIDE SEQUENCE [LARGE SCALE GENOMIC DNA]</scope>
    <source>
        <strain evidence="3 4">HYN0059</strain>
    </source>
</reference>
<feature type="region of interest" description="Disordered" evidence="1">
    <location>
        <begin position="20"/>
        <end position="119"/>
    </location>
</feature>
<dbReference type="RefSeq" id="WP_108777865.1">
    <property type="nucleotide sequence ID" value="NZ_CP029186.1"/>
</dbReference>
<feature type="chain" id="PRO_5015465376" evidence="2">
    <location>
        <begin position="20"/>
        <end position="119"/>
    </location>
</feature>
<feature type="signal peptide" evidence="2">
    <location>
        <begin position="1"/>
        <end position="19"/>
    </location>
</feature>
<evidence type="ECO:0000256" key="1">
    <source>
        <dbReference type="SAM" id="MobiDB-lite"/>
    </source>
</evidence>
<proteinExistence type="predicted"/>
<accession>A0A2S1QY37</accession>
<keyword evidence="2" id="KW-0732">Signal</keyword>
<protein>
    <submittedName>
        <fullName evidence="3">Uncharacterized protein</fullName>
    </submittedName>
</protein>
<dbReference type="EMBL" id="CP029186">
    <property type="protein sequence ID" value="AWH85161.1"/>
    <property type="molecule type" value="Genomic_DNA"/>
</dbReference>
<sequence>MKKLFLSLGAMLVFGIASAQVNNQTSTQSTSGTSQIRTTTRQDNTLAKPKPVITSAESSNIFTNQAPSAVPVTPSPATTNSMTNTPTSSDMSRSSNNSGTATTTSGHVTTGTTSTTRTP</sequence>
<keyword evidence="4" id="KW-1185">Reference proteome</keyword>
<feature type="compositionally biased region" description="Low complexity" evidence="1">
    <location>
        <begin position="66"/>
        <end position="119"/>
    </location>
</feature>
<dbReference type="KEGG" id="falb:HYN59_08510"/>
<evidence type="ECO:0000313" key="4">
    <source>
        <dbReference type="Proteomes" id="UP000244929"/>
    </source>
</evidence>